<dbReference type="RefSeq" id="WP_290286718.1">
    <property type="nucleotide sequence ID" value="NZ_JAUFQN010000019.1"/>
</dbReference>
<reference evidence="4 5" key="1">
    <citation type="submission" date="2024-09" db="EMBL/GenBank/DDBJ databases">
        <authorList>
            <person name="Sun Q."/>
            <person name="Mori K."/>
        </authorList>
    </citation>
    <scope>NUCLEOTIDE SEQUENCE [LARGE SCALE GENOMIC DNA]</scope>
    <source>
        <strain evidence="4 5">CECT 8460</strain>
    </source>
</reference>
<dbReference type="EMBL" id="JBHMFB010000016">
    <property type="protein sequence ID" value="MFB9089659.1"/>
    <property type="molecule type" value="Genomic_DNA"/>
</dbReference>
<dbReference type="Gene3D" id="2.60.40.1080">
    <property type="match status" value="1"/>
</dbReference>
<sequence length="490" mass="51913">MKNIIKLTILLALFVSKSYAQVTTTIDQVFVNNQTTVTSCNTINFGTTQNNSLIFYYTLTKSGAIGDGTITIYLKYSSSSNPTLKTQLNIPSSFWSPTQYQSTIPCNIGENEVQVSGSSIYLEFSSGGSNYKTICEYPIIKTPTPTFTLSPTSINVGCGSTSPVTFSVTNVYSSPGTLTYNWSVGSGWSGSYNSSMSSITLTPTSYPPGSISVTPVLNSISQPTKTCNVSLSLFTQTAAIISGANSICTPATSGVYSISNQGTNTVTWSSSNTAIATVSATTGTSITVNKVTNGTFNLIARITNACNQYLDVIKSIRIGSGPSFNVTKVANTGGYDLAIVNVPSTENQGITSATWVKTSGNGTITGYGLTGEAHGSPTSAWTVTANITATNDCGSTTISKTYSSAGDGTHKMSIVPTKYNIYILDDVTDSETKSSTNDIQIKTAALFDLNGLKIQEFKSNYFDVSTIKKGVYILKVETNDELITSKIVVK</sequence>
<dbReference type="Pfam" id="PF19408">
    <property type="entry name" value="PKD_6"/>
    <property type="match status" value="1"/>
</dbReference>
<name>A0ABV5GF18_9FLAO</name>
<evidence type="ECO:0000256" key="2">
    <source>
        <dbReference type="SAM" id="SignalP"/>
    </source>
</evidence>
<protein>
    <submittedName>
        <fullName evidence="4">T9SS type A sorting domain-containing protein</fullName>
    </submittedName>
</protein>
<evidence type="ECO:0000313" key="4">
    <source>
        <dbReference type="EMBL" id="MFB9089659.1"/>
    </source>
</evidence>
<accession>A0ABV5GF18</accession>
<feature type="signal peptide" evidence="2">
    <location>
        <begin position="1"/>
        <end position="20"/>
    </location>
</feature>
<feature type="chain" id="PRO_5046790510" evidence="2">
    <location>
        <begin position="21"/>
        <end position="490"/>
    </location>
</feature>
<dbReference type="InterPro" id="IPR026444">
    <property type="entry name" value="Secre_tail"/>
</dbReference>
<keyword evidence="5" id="KW-1185">Reference proteome</keyword>
<proteinExistence type="predicted"/>
<gene>
    <name evidence="4" type="ORF">ACFFUU_08615</name>
</gene>
<feature type="domain" description="PKD-like" evidence="3">
    <location>
        <begin position="155"/>
        <end position="216"/>
    </location>
</feature>
<evidence type="ECO:0000313" key="5">
    <source>
        <dbReference type="Proteomes" id="UP001589576"/>
    </source>
</evidence>
<keyword evidence="1 2" id="KW-0732">Signal</keyword>
<dbReference type="InterPro" id="IPR045829">
    <property type="entry name" value="PKD_6"/>
</dbReference>
<evidence type="ECO:0000256" key="1">
    <source>
        <dbReference type="ARBA" id="ARBA00022729"/>
    </source>
</evidence>
<comment type="caution">
    <text evidence="4">The sequence shown here is derived from an EMBL/GenBank/DDBJ whole genome shotgun (WGS) entry which is preliminary data.</text>
</comment>
<dbReference type="NCBIfam" id="TIGR04183">
    <property type="entry name" value="Por_Secre_tail"/>
    <property type="match status" value="1"/>
</dbReference>
<dbReference type="Proteomes" id="UP001589576">
    <property type="component" value="Unassembled WGS sequence"/>
</dbReference>
<evidence type="ECO:0000259" key="3">
    <source>
        <dbReference type="Pfam" id="PF19408"/>
    </source>
</evidence>
<organism evidence="4 5">
    <name type="scientific">Flavobacterium paronense</name>
    <dbReference type="NCBI Taxonomy" id="1392775"/>
    <lineage>
        <taxon>Bacteria</taxon>
        <taxon>Pseudomonadati</taxon>
        <taxon>Bacteroidota</taxon>
        <taxon>Flavobacteriia</taxon>
        <taxon>Flavobacteriales</taxon>
        <taxon>Flavobacteriaceae</taxon>
        <taxon>Flavobacterium</taxon>
    </lineage>
</organism>